<keyword evidence="3" id="KW-1185">Reference proteome</keyword>
<keyword evidence="1" id="KW-0812">Transmembrane</keyword>
<feature type="transmembrane region" description="Helical" evidence="1">
    <location>
        <begin position="104"/>
        <end position="129"/>
    </location>
</feature>
<dbReference type="Proteomes" id="UP000784294">
    <property type="component" value="Unassembled WGS sequence"/>
</dbReference>
<feature type="transmembrane region" description="Helical" evidence="1">
    <location>
        <begin position="63"/>
        <end position="84"/>
    </location>
</feature>
<dbReference type="EMBL" id="CAAALY010021681">
    <property type="protein sequence ID" value="VEL14588.1"/>
    <property type="molecule type" value="Genomic_DNA"/>
</dbReference>
<dbReference type="AlphaFoldDB" id="A0A3S5CJZ9"/>
<name>A0A3S5CJZ9_9PLAT</name>
<evidence type="ECO:0000313" key="2">
    <source>
        <dbReference type="EMBL" id="VEL14588.1"/>
    </source>
</evidence>
<evidence type="ECO:0000256" key="1">
    <source>
        <dbReference type="SAM" id="Phobius"/>
    </source>
</evidence>
<gene>
    <name evidence="2" type="ORF">PXEA_LOCUS8028</name>
</gene>
<keyword evidence="1" id="KW-0472">Membrane</keyword>
<keyword evidence="1" id="KW-1133">Transmembrane helix</keyword>
<protein>
    <submittedName>
        <fullName evidence="2">Uncharacterized protein</fullName>
    </submittedName>
</protein>
<accession>A0A3S5CJZ9</accession>
<reference evidence="2" key="1">
    <citation type="submission" date="2018-11" db="EMBL/GenBank/DDBJ databases">
        <authorList>
            <consortium name="Pathogen Informatics"/>
        </authorList>
    </citation>
    <scope>NUCLEOTIDE SEQUENCE</scope>
</reference>
<feature type="transmembrane region" description="Helical" evidence="1">
    <location>
        <begin position="38"/>
        <end position="56"/>
    </location>
</feature>
<comment type="caution">
    <text evidence="2">The sequence shown here is derived from an EMBL/GenBank/DDBJ whole genome shotgun (WGS) entry which is preliminary data.</text>
</comment>
<sequence>MLQCHGLNLAKPGWRLDAHKPSSASSFSQSLRFVCPPAIRLVFFLYSSFIFFIFFFRFFLFYLNYYFFFILFHYFVSSLSPFSFHISSFLVSSYSSHYPLILHLLFLPSFLLLNPQFYLLLFIIPSFWLRASFRILRGLPERPMQTYSHSSVLRPRGFHLFGIFSSSICNCRHTLYSSSPPTYPLALPPVNIFPSSLTQQAHPFLPPTHSLTLSIHMSSRLSRRDSTNCCTKHAIASIFALTQETFIGMTAITSPLASISSASVEARRQGVWFAVTESAGPDRLDQCGQRA</sequence>
<organism evidence="2 3">
    <name type="scientific">Protopolystoma xenopodis</name>
    <dbReference type="NCBI Taxonomy" id="117903"/>
    <lineage>
        <taxon>Eukaryota</taxon>
        <taxon>Metazoa</taxon>
        <taxon>Spiralia</taxon>
        <taxon>Lophotrochozoa</taxon>
        <taxon>Platyhelminthes</taxon>
        <taxon>Monogenea</taxon>
        <taxon>Polyopisthocotylea</taxon>
        <taxon>Polystomatidea</taxon>
        <taxon>Polystomatidae</taxon>
        <taxon>Protopolystoma</taxon>
    </lineage>
</organism>
<proteinExistence type="predicted"/>
<evidence type="ECO:0000313" key="3">
    <source>
        <dbReference type="Proteomes" id="UP000784294"/>
    </source>
</evidence>